<accession>A0AC61RBN9</accession>
<reference evidence="1" key="1">
    <citation type="submission" date="2019-04" db="EMBL/GenBank/DDBJ databases">
        <title>Microbes associate with the intestines of laboratory mice.</title>
        <authorList>
            <person name="Navarre W."/>
            <person name="Wong E."/>
            <person name="Huang K."/>
            <person name="Tropini C."/>
            <person name="Ng K."/>
            <person name="Yu B."/>
        </authorList>
    </citation>
    <scope>NUCLEOTIDE SEQUENCE</scope>
    <source>
        <strain evidence="1">NM04_E33</strain>
    </source>
</reference>
<dbReference type="EMBL" id="SRYB01000041">
    <property type="protein sequence ID" value="TGY76351.1"/>
    <property type="molecule type" value="Genomic_DNA"/>
</dbReference>
<evidence type="ECO:0000313" key="2">
    <source>
        <dbReference type="Proteomes" id="UP000306319"/>
    </source>
</evidence>
<keyword evidence="2" id="KW-1185">Reference proteome</keyword>
<dbReference type="Proteomes" id="UP000306319">
    <property type="component" value="Unassembled WGS sequence"/>
</dbReference>
<evidence type="ECO:0000313" key="1">
    <source>
        <dbReference type="EMBL" id="TGY76351.1"/>
    </source>
</evidence>
<proteinExistence type="predicted"/>
<name>A0AC61RBN9_9BACT</name>
<organism evidence="1 2">
    <name type="scientific">Lepagella muris</name>
    <dbReference type="NCBI Taxonomy" id="3032870"/>
    <lineage>
        <taxon>Bacteria</taxon>
        <taxon>Pseudomonadati</taxon>
        <taxon>Bacteroidota</taxon>
        <taxon>Bacteroidia</taxon>
        <taxon>Bacteroidales</taxon>
        <taxon>Muribaculaceae</taxon>
        <taxon>Lepagella</taxon>
    </lineage>
</organism>
<gene>
    <name evidence="1" type="ORF">E5331_18360</name>
</gene>
<protein>
    <submittedName>
        <fullName evidence="1">BlaI/MecI/CopY family transcriptional regulator</fullName>
    </submittedName>
</protein>
<sequence>MKNDNQKKRLTDKEEELMQLLWEHGPMPVSQLLELYPEPRPHFNTVSTVIRRLEAKGFVNHEVAGGAYRYYAVAKMEDFRKSSFSRFIKSYFKGSYYGAVSALVADDKISADELRELLDLVERKSSVRKNGQTD</sequence>
<comment type="caution">
    <text evidence="1">The sequence shown here is derived from an EMBL/GenBank/DDBJ whole genome shotgun (WGS) entry which is preliminary data.</text>
</comment>